<dbReference type="InterPro" id="IPR003593">
    <property type="entry name" value="AAA+_ATPase"/>
</dbReference>
<dbReference type="Gene3D" id="3.40.50.300">
    <property type="entry name" value="P-loop containing nucleotide triphosphate hydrolases"/>
    <property type="match status" value="1"/>
</dbReference>
<protein>
    <submittedName>
        <fullName evidence="4">Mg chelatase-like protein</fullName>
    </submittedName>
</protein>
<dbReference type="OrthoDB" id="9813147at2"/>
<dbReference type="RefSeq" id="WP_007788921.1">
    <property type="nucleotide sequence ID" value="NZ_ADGQ01000034.1"/>
</dbReference>
<dbReference type="Pfam" id="PF13541">
    <property type="entry name" value="ChlI"/>
    <property type="match status" value="1"/>
</dbReference>
<dbReference type="AlphaFoldDB" id="E0E2A4"/>
<dbReference type="NCBIfam" id="TIGR00368">
    <property type="entry name" value="YifB family Mg chelatase-like AAA ATPase"/>
    <property type="match status" value="1"/>
</dbReference>
<dbReference type="Gene3D" id="3.30.230.10">
    <property type="match status" value="1"/>
</dbReference>
<reference evidence="4 5" key="1">
    <citation type="submission" date="2010-08" db="EMBL/GenBank/DDBJ databases">
        <authorList>
            <person name="Harkins D.M."/>
            <person name="Madupu R."/>
            <person name="Durkin A.S."/>
            <person name="Torralba M."/>
            <person name="Methe B."/>
            <person name="Sutton G.G."/>
            <person name="Nelson K.E."/>
        </authorList>
    </citation>
    <scope>NUCLEOTIDE SEQUENCE [LARGE SCALE GENOMIC DNA]</scope>
    <source>
        <strain evidence="4 5">DSM 17678</strain>
    </source>
</reference>
<accession>E0E2A4</accession>
<dbReference type="Proteomes" id="UP000003244">
    <property type="component" value="Unassembled WGS sequence"/>
</dbReference>
<dbReference type="PANTHER" id="PTHR32039:SF7">
    <property type="entry name" value="COMPETENCE PROTEIN COMM"/>
    <property type="match status" value="1"/>
</dbReference>
<dbReference type="SUPFAM" id="SSF52540">
    <property type="entry name" value="P-loop containing nucleoside triphosphate hydrolases"/>
    <property type="match status" value="1"/>
</dbReference>
<evidence type="ECO:0000256" key="1">
    <source>
        <dbReference type="ARBA" id="ARBA00006354"/>
    </source>
</evidence>
<feature type="region of interest" description="Disordered" evidence="2">
    <location>
        <begin position="189"/>
        <end position="213"/>
    </location>
</feature>
<evidence type="ECO:0000256" key="2">
    <source>
        <dbReference type="SAM" id="MobiDB-lite"/>
    </source>
</evidence>
<keyword evidence="5" id="KW-1185">Reference proteome</keyword>
<dbReference type="CDD" id="cd00009">
    <property type="entry name" value="AAA"/>
    <property type="match status" value="1"/>
</dbReference>
<dbReference type="SUPFAM" id="SSF54211">
    <property type="entry name" value="Ribosomal protein S5 domain 2-like"/>
    <property type="match status" value="1"/>
</dbReference>
<dbReference type="InterPro" id="IPR020568">
    <property type="entry name" value="Ribosomal_Su5_D2-typ_SF"/>
</dbReference>
<dbReference type="InterPro" id="IPR004482">
    <property type="entry name" value="Mg_chelat-rel"/>
</dbReference>
<dbReference type="Pfam" id="PF13335">
    <property type="entry name" value="Mg_chelatase_C"/>
    <property type="match status" value="1"/>
</dbReference>
<dbReference type="PANTHER" id="PTHR32039">
    <property type="entry name" value="MAGNESIUM-CHELATASE SUBUNIT CHLI"/>
    <property type="match status" value="1"/>
</dbReference>
<name>E0E2A4_9FIRM</name>
<dbReference type="InterPro" id="IPR045006">
    <property type="entry name" value="CHLI-like"/>
</dbReference>
<gene>
    <name evidence="4" type="ORF">HMPREF0634_1472</name>
</gene>
<dbReference type="EMBL" id="ADGQ01000034">
    <property type="protein sequence ID" value="EFM64978.1"/>
    <property type="molecule type" value="Genomic_DNA"/>
</dbReference>
<feature type="domain" description="AAA+ ATPase" evidence="3">
    <location>
        <begin position="241"/>
        <end position="423"/>
    </location>
</feature>
<organism evidence="4 5">
    <name type="scientific">Peptostreptococcus stomatis DSM 17678</name>
    <dbReference type="NCBI Taxonomy" id="596315"/>
    <lineage>
        <taxon>Bacteria</taxon>
        <taxon>Bacillati</taxon>
        <taxon>Bacillota</taxon>
        <taxon>Clostridia</taxon>
        <taxon>Peptostreptococcales</taxon>
        <taxon>Peptostreptococcaceae</taxon>
        <taxon>Peptostreptococcus</taxon>
    </lineage>
</organism>
<comment type="caution">
    <text evidence="4">The sequence shown here is derived from an EMBL/GenBank/DDBJ whole genome shotgun (WGS) entry which is preliminary data.</text>
</comment>
<evidence type="ECO:0000259" key="3">
    <source>
        <dbReference type="SMART" id="SM00382"/>
    </source>
</evidence>
<dbReference type="GeneID" id="84800351"/>
<dbReference type="eggNOG" id="COG0606">
    <property type="taxonomic scope" value="Bacteria"/>
</dbReference>
<evidence type="ECO:0000313" key="5">
    <source>
        <dbReference type="Proteomes" id="UP000003244"/>
    </source>
</evidence>
<dbReference type="InterPro" id="IPR014721">
    <property type="entry name" value="Ribsml_uS5_D2-typ_fold_subgr"/>
</dbReference>
<dbReference type="InterPro" id="IPR025158">
    <property type="entry name" value="Mg_chelat-rel_C"/>
</dbReference>
<dbReference type="SMART" id="SM00382">
    <property type="entry name" value="AAA"/>
    <property type="match status" value="1"/>
</dbReference>
<dbReference type="Pfam" id="PF01078">
    <property type="entry name" value="Mg_chelatase"/>
    <property type="match status" value="1"/>
</dbReference>
<evidence type="ECO:0000313" key="4">
    <source>
        <dbReference type="EMBL" id="EFM64978.1"/>
    </source>
</evidence>
<sequence>MINKIKSGMVMGVDGLIVDIEVDISKGMPYFSVVGLAGTEVKESKERVRSAIINSGYDFPLNRLVINLSPADVKKDGSYLDLGICVGILRGKVKKSDDYLAESGFLGELSLDGKIKNMRGILSIVIRMRKEGIKRVFIPISNYPECREIEGMEVIGLDSVKECIKILNMAPDQMESYLASKYINLYGDKNKEHNKEDNEEDKNEDKETEMPVGKPGIMEDDFYNIRGNIIAKRAAMIAVAGGHNMLMIGPPGTGKTMIARSIKTILPRPSIKEELEITQIYSAAGLLKEGEGIKKVRPFRQPHHTATKISIIGGGVKASMGEITLAHRGVLFLDEVAEFSKQILEALRQPIEDSMVNISRINHSVTYPAAFQLIVSMNPCPCGYYKSHKECTCRQYEIDKYLSKISGPILDRMDVFCEVGKVDFEDFDDRSQRMTSREILEVIESARNIQADRFKDRDFYVNSQMTSEDIEKYCYLDQDSSMMASRIYKKYGLSNRSYTRLLKLARTIADLEARETISSKDLLEAFSYRKAYYKYFNR</sequence>
<proteinExistence type="inferred from homology"/>
<dbReference type="InterPro" id="IPR000523">
    <property type="entry name" value="Mg_chelatse_chII-like_cat_dom"/>
</dbReference>
<comment type="similarity">
    <text evidence="1">Belongs to the Mg-chelatase subunits D/I family. ComM subfamily.</text>
</comment>
<dbReference type="InterPro" id="IPR027417">
    <property type="entry name" value="P-loop_NTPase"/>
</dbReference>
<dbReference type="STRING" id="596315.HMPREF0634_1472"/>
<dbReference type="GO" id="GO:0005524">
    <property type="term" value="F:ATP binding"/>
    <property type="evidence" value="ECO:0007669"/>
    <property type="project" value="InterPro"/>
</dbReference>